<dbReference type="InterPro" id="IPR002744">
    <property type="entry name" value="MIP18-like"/>
</dbReference>
<keyword evidence="4" id="KW-1185">Reference proteome</keyword>
<dbReference type="Pfam" id="PF01883">
    <property type="entry name" value="FeS_assembly_P"/>
    <property type="match status" value="1"/>
</dbReference>
<evidence type="ECO:0000259" key="1">
    <source>
        <dbReference type="Pfam" id="PF01883"/>
    </source>
</evidence>
<evidence type="ECO:0000313" key="3">
    <source>
        <dbReference type="EMBL" id="CAB1130080.1"/>
    </source>
</evidence>
<dbReference type="Pfam" id="PF23451">
    <property type="entry name" value="Zn_ribbon_PaaD"/>
    <property type="match status" value="1"/>
</dbReference>
<accession>A0A6F8ZJZ0</accession>
<dbReference type="SUPFAM" id="SSF117916">
    <property type="entry name" value="Fe-S cluster assembly (FSCA) domain-like"/>
    <property type="match status" value="1"/>
</dbReference>
<dbReference type="PANTHER" id="PTHR42831">
    <property type="entry name" value="FE-S PROTEIN MATURATION AUXILIARY FACTOR YITW"/>
    <property type="match status" value="1"/>
</dbReference>
<dbReference type="InterPro" id="IPR052339">
    <property type="entry name" value="Fe-S_Maturation_MIP18"/>
</dbReference>
<dbReference type="Proteomes" id="UP000503399">
    <property type="component" value="Chromosome"/>
</dbReference>
<sequence length="179" mass="19561">MGRLPNPRRSGQEVEKAVWQALETVSDPEMPGVSIVALGMVESVRCRGTRVRVTLLPTYAACAGQAIMRQRAIAAIRRATNLEDVDVSWSLEALWSAEKVTPEGWRHLLNLGIGQTLNTPAEGQDVVACPYCGSTDTVLQSRFGPAACRSVYYCRHCRNPFEGLVNITRFFPAPATAGE</sequence>
<dbReference type="KEGG" id="hfv:R50_2588"/>
<dbReference type="InterPro" id="IPR011883">
    <property type="entry name" value="PaaD-like"/>
</dbReference>
<organism evidence="3 4">
    <name type="scientific">Candidatus Hydrogenisulfobacillus filiaventi</name>
    <dbReference type="NCBI Taxonomy" id="2707344"/>
    <lineage>
        <taxon>Bacteria</taxon>
        <taxon>Bacillati</taxon>
        <taxon>Bacillota</taxon>
        <taxon>Clostridia</taxon>
        <taxon>Eubacteriales</taxon>
        <taxon>Clostridiales Family XVII. Incertae Sedis</taxon>
        <taxon>Candidatus Hydrogenisulfobacillus</taxon>
    </lineage>
</organism>
<dbReference type="PANTHER" id="PTHR42831:SF3">
    <property type="entry name" value="1,2-PHENYLACETYL-COA EPOXIDASE, SUBUNIT D-RELATED"/>
    <property type="match status" value="1"/>
</dbReference>
<reference evidence="3 4" key="1">
    <citation type="submission" date="2020-02" db="EMBL/GenBank/DDBJ databases">
        <authorList>
            <person name="Hogendoorn C."/>
        </authorList>
    </citation>
    <scope>NUCLEOTIDE SEQUENCE [LARGE SCALE GENOMIC DNA]</scope>
    <source>
        <strain evidence="3">R501</strain>
    </source>
</reference>
<evidence type="ECO:0000259" key="2">
    <source>
        <dbReference type="Pfam" id="PF23451"/>
    </source>
</evidence>
<dbReference type="NCBIfam" id="TIGR02159">
    <property type="entry name" value="PA_CoA_Oxy4"/>
    <property type="match status" value="1"/>
</dbReference>
<name>A0A6F8ZJZ0_9FIRM</name>
<gene>
    <name evidence="3" type="ORF">R50_2588</name>
</gene>
<dbReference type="InterPro" id="IPR034904">
    <property type="entry name" value="FSCA_dom_sf"/>
</dbReference>
<dbReference type="Gene3D" id="3.30.300.130">
    <property type="entry name" value="Fe-S cluster assembly (FSCA)"/>
    <property type="match status" value="1"/>
</dbReference>
<proteinExistence type="predicted"/>
<feature type="domain" description="MIP18 family-like" evidence="1">
    <location>
        <begin position="15"/>
        <end position="89"/>
    </location>
</feature>
<dbReference type="EMBL" id="LR778114">
    <property type="protein sequence ID" value="CAB1130080.1"/>
    <property type="molecule type" value="Genomic_DNA"/>
</dbReference>
<dbReference type="InterPro" id="IPR056572">
    <property type="entry name" value="Zn_ribbon_PaaD"/>
</dbReference>
<feature type="domain" description="PaaD zinc beta ribbon" evidence="2">
    <location>
        <begin position="119"/>
        <end position="163"/>
    </location>
</feature>
<evidence type="ECO:0000313" key="4">
    <source>
        <dbReference type="Proteomes" id="UP000503399"/>
    </source>
</evidence>
<protein>
    <submittedName>
        <fullName evidence="3">Phenylacetate-CoA oxygenase, PaaJ subunit</fullName>
    </submittedName>
</protein>
<dbReference type="AlphaFoldDB" id="A0A6F8ZJZ0"/>